<dbReference type="EMBL" id="JBJURJ010000003">
    <property type="protein sequence ID" value="MFM9327744.1"/>
    <property type="molecule type" value="Genomic_DNA"/>
</dbReference>
<protein>
    <submittedName>
        <fullName evidence="1">AzlD domain-containing protein</fullName>
    </submittedName>
</protein>
<accession>A0ACC7NUM8</accession>
<gene>
    <name evidence="1" type="ORF">ACI1P1_05440</name>
</gene>
<evidence type="ECO:0000313" key="2">
    <source>
        <dbReference type="Proteomes" id="UP001631969"/>
    </source>
</evidence>
<reference evidence="1" key="1">
    <citation type="submission" date="2024-12" db="EMBL/GenBank/DDBJ databases">
        <authorList>
            <person name="Wu N."/>
        </authorList>
    </citation>
    <scope>NUCLEOTIDE SEQUENCE</scope>
    <source>
        <strain evidence="1">P15</strain>
    </source>
</reference>
<organism evidence="1 2">
    <name type="scientific">Paenibacillus mesotrionivorans</name>
    <dbReference type="NCBI Taxonomy" id="3160968"/>
    <lineage>
        <taxon>Bacteria</taxon>
        <taxon>Bacillati</taxon>
        <taxon>Bacillota</taxon>
        <taxon>Bacilli</taxon>
        <taxon>Bacillales</taxon>
        <taxon>Paenibacillaceae</taxon>
        <taxon>Paenibacillus</taxon>
    </lineage>
</organism>
<name>A0ACC7NUM8_9BACL</name>
<proteinExistence type="predicted"/>
<comment type="caution">
    <text evidence="1">The sequence shown here is derived from an EMBL/GenBank/DDBJ whole genome shotgun (WGS) entry which is preliminary data.</text>
</comment>
<sequence length="104" mass="11458">MRWDVMLIIAGASLVTLVPRVLPLSLLSRVELPEWSMRWLRHIPVAVMAALLAQALFVPDGSLEFRPNNLLAAIPAFAAAFFTRSLLLAVMVGIGTMFLLMRLG</sequence>
<dbReference type="Proteomes" id="UP001631969">
    <property type="component" value="Unassembled WGS sequence"/>
</dbReference>
<evidence type="ECO:0000313" key="1">
    <source>
        <dbReference type="EMBL" id="MFM9327744.1"/>
    </source>
</evidence>
<keyword evidence="2" id="KW-1185">Reference proteome</keyword>